<dbReference type="EMBL" id="JARJLM010000661">
    <property type="protein sequence ID" value="MDF3839221.1"/>
    <property type="molecule type" value="Genomic_DNA"/>
</dbReference>
<organism evidence="3 4">
    <name type="scientific">Cupriavidus basilensis</name>
    <dbReference type="NCBI Taxonomy" id="68895"/>
    <lineage>
        <taxon>Bacteria</taxon>
        <taxon>Pseudomonadati</taxon>
        <taxon>Pseudomonadota</taxon>
        <taxon>Betaproteobacteria</taxon>
        <taxon>Burkholderiales</taxon>
        <taxon>Burkholderiaceae</taxon>
        <taxon>Cupriavidus</taxon>
    </lineage>
</organism>
<dbReference type="Gene3D" id="1.10.10.10">
    <property type="entry name" value="Winged helix-like DNA-binding domain superfamily/Winged helix DNA-binding domain"/>
    <property type="match status" value="1"/>
</dbReference>
<evidence type="ECO:0000259" key="1">
    <source>
        <dbReference type="Pfam" id="PF00293"/>
    </source>
</evidence>
<dbReference type="Pfam" id="PF00293">
    <property type="entry name" value="NUDIX"/>
    <property type="match status" value="1"/>
</dbReference>
<dbReference type="PANTHER" id="PTHR43736:SF4">
    <property type="entry name" value="SLR1690 PROTEIN"/>
    <property type="match status" value="1"/>
</dbReference>
<dbReference type="Gene3D" id="3.90.79.10">
    <property type="entry name" value="Nucleoside Triphosphate Pyrophosphohydrolase"/>
    <property type="match status" value="1"/>
</dbReference>
<protein>
    <submittedName>
        <fullName evidence="3">NUDIX domain-containing protein</fullName>
    </submittedName>
</protein>
<keyword evidence="4" id="KW-1185">Reference proteome</keyword>
<dbReference type="InterPro" id="IPR015797">
    <property type="entry name" value="NUDIX_hydrolase-like_dom_sf"/>
</dbReference>
<dbReference type="InterPro" id="IPR054105">
    <property type="entry name" value="WHD_NrtR"/>
</dbReference>
<dbReference type="InterPro" id="IPR036390">
    <property type="entry name" value="WH_DNA-bd_sf"/>
</dbReference>
<proteinExistence type="predicted"/>
<dbReference type="RefSeq" id="WP_276268983.1">
    <property type="nucleotide sequence ID" value="NZ_JARJLM010000661.1"/>
</dbReference>
<feature type="domain" description="Nudix hydrolase" evidence="1">
    <location>
        <begin position="8"/>
        <end position="125"/>
    </location>
</feature>
<evidence type="ECO:0000313" key="4">
    <source>
        <dbReference type="Proteomes" id="UP001216674"/>
    </source>
</evidence>
<name>A0ABT6B2X1_9BURK</name>
<evidence type="ECO:0000313" key="3">
    <source>
        <dbReference type="EMBL" id="MDF3839221.1"/>
    </source>
</evidence>
<sequence length="219" mass="24298">MESQIIVTVDVVLLTLSEGALKTVLLRRDNEPYAGQPALPGGYIHPGEDRDALAAAGRVLRQKTGLVSPYLEQLFTFSGGVRDPRGWSVSVAYYALVHESLLGPGPRHHFELAPVDALPDLPFDHNRIAAQAAQRLRDKSGYSALPCHLLPPAFTLRELQQTYELVLGSSLDKSVFRRRLGELDFLEAVPDAVRQGKHRPAQLYRLKPQARLALFNKTM</sequence>
<gene>
    <name evidence="3" type="ORF">P3W85_40730</name>
</gene>
<feature type="domain" description="NrtR DNA-binding winged helix" evidence="2">
    <location>
        <begin position="147"/>
        <end position="206"/>
    </location>
</feature>
<dbReference type="PANTHER" id="PTHR43736">
    <property type="entry name" value="ADP-RIBOSE PYROPHOSPHATASE"/>
    <property type="match status" value="1"/>
</dbReference>
<dbReference type="Proteomes" id="UP001216674">
    <property type="component" value="Unassembled WGS sequence"/>
</dbReference>
<reference evidence="3 4" key="1">
    <citation type="submission" date="2023-03" db="EMBL/GenBank/DDBJ databases">
        <title>Draft assemblies of triclosan tolerant bacteria isolated from returned activated sludge.</title>
        <authorList>
            <person name="Van Hamelsveld S."/>
        </authorList>
    </citation>
    <scope>NUCLEOTIDE SEQUENCE [LARGE SCALE GENOMIC DNA]</scope>
    <source>
        <strain evidence="3 4">GW210010_S58</strain>
    </source>
</reference>
<dbReference type="InterPro" id="IPR000086">
    <property type="entry name" value="NUDIX_hydrolase_dom"/>
</dbReference>
<dbReference type="InterPro" id="IPR036388">
    <property type="entry name" value="WH-like_DNA-bd_sf"/>
</dbReference>
<accession>A0ABT6B2X1</accession>
<dbReference type="SUPFAM" id="SSF55811">
    <property type="entry name" value="Nudix"/>
    <property type="match status" value="1"/>
</dbReference>
<dbReference type="SUPFAM" id="SSF46785">
    <property type="entry name" value="Winged helix' DNA-binding domain"/>
    <property type="match status" value="1"/>
</dbReference>
<dbReference type="CDD" id="cd18873">
    <property type="entry name" value="NUDIX_NadM_like"/>
    <property type="match status" value="1"/>
</dbReference>
<evidence type="ECO:0000259" key="2">
    <source>
        <dbReference type="Pfam" id="PF21906"/>
    </source>
</evidence>
<dbReference type="Pfam" id="PF21906">
    <property type="entry name" value="WHD_NrtR"/>
    <property type="match status" value="1"/>
</dbReference>
<comment type="caution">
    <text evidence="3">The sequence shown here is derived from an EMBL/GenBank/DDBJ whole genome shotgun (WGS) entry which is preliminary data.</text>
</comment>